<keyword evidence="5" id="KW-1185">Reference proteome</keyword>
<evidence type="ECO:0000259" key="2">
    <source>
        <dbReference type="Pfam" id="PF00501"/>
    </source>
</evidence>
<dbReference type="InterPro" id="IPR010071">
    <property type="entry name" value="AA_adenyl_dom"/>
</dbReference>
<dbReference type="Gene3D" id="3.40.50.12780">
    <property type="entry name" value="N-terminal domain of ligase-like"/>
    <property type="match status" value="1"/>
</dbReference>
<dbReference type="InterPro" id="IPR045851">
    <property type="entry name" value="AMP-bd_C_sf"/>
</dbReference>
<evidence type="ECO:0000259" key="3">
    <source>
        <dbReference type="Pfam" id="PF13193"/>
    </source>
</evidence>
<dbReference type="Gene3D" id="3.30.300.30">
    <property type="match status" value="1"/>
</dbReference>
<evidence type="ECO:0000313" key="5">
    <source>
        <dbReference type="Proteomes" id="UP001551189"/>
    </source>
</evidence>
<dbReference type="EMBL" id="JBEYXT010000027">
    <property type="protein sequence ID" value="MEU6801178.1"/>
    <property type="molecule type" value="Genomic_DNA"/>
</dbReference>
<feature type="domain" description="AMP-dependent synthetase/ligase" evidence="2">
    <location>
        <begin position="34"/>
        <end position="384"/>
    </location>
</feature>
<sequence length="547" mass="58482">MSARPGVGTPDPNRPGGPAAPGQSTDPRTLYGWFARSAEEFADEIALEVEDRRLTYAELRRLTEGIAARLLTAAGGERPRRIGLLASRSVAAYAGYLAIQRAGATVVTLNPEHPPGRTAEIVRAAELDLVLTDAEDADPGVPRLVLDEPGLAAIAAEPRPDGEWPRVDQDDLAYIIFTSGSTGAPKGVPITHRNISANLGHVASRYGVGPGSRMSQTFELTFDASVHDLFVAWAGGATLVVPARSQLLSPVKTVNALRLTHWFSVPSLISFASRLGTLKPGSMPTLRWTVFGGEPLSLAAAREWREAAPNSELDVLYGPTELTISCTGYRFPANLADWPETPNGTAPIGRCFPTLDFLLLDENGEPADTGELCIRGPQRFPGYLDPANDAGRFVPADDGTAPGTGTHTHTGTGTGTATGPVGEADWYRTGDRVALRDGQLIHLGRTDHQVKIRGHRIELGEIEAMLREQDGVREAVVLAMPAADGEPELEAAVSGTGCAPDRLFAGLGSRLPPYMLPRRITVLDELPLNPNGKIDRRALLTELTRPR</sequence>
<dbReference type="InterPro" id="IPR042099">
    <property type="entry name" value="ANL_N_sf"/>
</dbReference>
<name>A0ABV3AVG1_9ACTN</name>
<feature type="region of interest" description="Disordered" evidence="1">
    <location>
        <begin position="397"/>
        <end position="422"/>
    </location>
</feature>
<dbReference type="InterPro" id="IPR025110">
    <property type="entry name" value="AMP-bd_C"/>
</dbReference>
<reference evidence="4 5" key="1">
    <citation type="submission" date="2024-06" db="EMBL/GenBank/DDBJ databases">
        <title>The Natural Products Discovery Center: Release of the First 8490 Sequenced Strains for Exploring Actinobacteria Biosynthetic Diversity.</title>
        <authorList>
            <person name="Kalkreuter E."/>
            <person name="Kautsar S.A."/>
            <person name="Yang D."/>
            <person name="Bader C.D."/>
            <person name="Teijaro C.N."/>
            <person name="Fluegel L."/>
            <person name="Davis C.M."/>
            <person name="Simpson J.R."/>
            <person name="Lauterbach L."/>
            <person name="Steele A.D."/>
            <person name="Gui C."/>
            <person name="Meng S."/>
            <person name="Li G."/>
            <person name="Viehrig K."/>
            <person name="Ye F."/>
            <person name="Su P."/>
            <person name="Kiefer A.F."/>
            <person name="Nichols A."/>
            <person name="Cepeda A.J."/>
            <person name="Yan W."/>
            <person name="Fan B."/>
            <person name="Jiang Y."/>
            <person name="Adhikari A."/>
            <person name="Zheng C.-J."/>
            <person name="Schuster L."/>
            <person name="Cowan T.M."/>
            <person name="Smanski M.J."/>
            <person name="Chevrette M.G."/>
            <person name="De Carvalho L.P.S."/>
            <person name="Shen B."/>
        </authorList>
    </citation>
    <scope>NUCLEOTIDE SEQUENCE [LARGE SCALE GENOMIC DNA]</scope>
    <source>
        <strain evidence="4 5">NPDC046851</strain>
    </source>
</reference>
<gene>
    <name evidence="4" type="ORF">ABZ931_09220</name>
</gene>
<dbReference type="InterPro" id="IPR020845">
    <property type="entry name" value="AMP-binding_CS"/>
</dbReference>
<dbReference type="Proteomes" id="UP001551189">
    <property type="component" value="Unassembled WGS sequence"/>
</dbReference>
<dbReference type="SUPFAM" id="SSF56801">
    <property type="entry name" value="Acetyl-CoA synthetase-like"/>
    <property type="match status" value="1"/>
</dbReference>
<evidence type="ECO:0000256" key="1">
    <source>
        <dbReference type="SAM" id="MobiDB-lite"/>
    </source>
</evidence>
<dbReference type="Pfam" id="PF00501">
    <property type="entry name" value="AMP-binding"/>
    <property type="match status" value="1"/>
</dbReference>
<dbReference type="RefSeq" id="WP_359692846.1">
    <property type="nucleotide sequence ID" value="NZ_JBEYXT010000027.1"/>
</dbReference>
<feature type="region of interest" description="Disordered" evidence="1">
    <location>
        <begin position="1"/>
        <end position="28"/>
    </location>
</feature>
<feature type="compositionally biased region" description="Low complexity" evidence="1">
    <location>
        <begin position="399"/>
        <end position="420"/>
    </location>
</feature>
<feature type="domain" description="AMP-binding enzyme C-terminal" evidence="3">
    <location>
        <begin position="461"/>
        <end position="533"/>
    </location>
</feature>
<comment type="caution">
    <text evidence="4">The sequence shown here is derived from an EMBL/GenBank/DDBJ whole genome shotgun (WGS) entry which is preliminary data.</text>
</comment>
<protein>
    <submittedName>
        <fullName evidence="4">Amino acid adenylation domain-containing protein</fullName>
    </submittedName>
</protein>
<accession>A0ABV3AVG1</accession>
<proteinExistence type="predicted"/>
<dbReference type="Pfam" id="PF13193">
    <property type="entry name" value="AMP-binding_C"/>
    <property type="match status" value="1"/>
</dbReference>
<dbReference type="InterPro" id="IPR000873">
    <property type="entry name" value="AMP-dep_synth/lig_dom"/>
</dbReference>
<dbReference type="PANTHER" id="PTHR45527">
    <property type="entry name" value="NONRIBOSOMAL PEPTIDE SYNTHETASE"/>
    <property type="match status" value="1"/>
</dbReference>
<dbReference type="PROSITE" id="PS00455">
    <property type="entry name" value="AMP_BINDING"/>
    <property type="match status" value="1"/>
</dbReference>
<dbReference type="PANTHER" id="PTHR45527:SF1">
    <property type="entry name" value="FATTY ACID SYNTHASE"/>
    <property type="match status" value="1"/>
</dbReference>
<dbReference type="NCBIfam" id="TIGR01733">
    <property type="entry name" value="AA-adenyl-dom"/>
    <property type="match status" value="1"/>
</dbReference>
<organism evidence="4 5">
    <name type="scientific">Streptomyces neyagawaensis</name>
    <dbReference type="NCBI Taxonomy" id="42238"/>
    <lineage>
        <taxon>Bacteria</taxon>
        <taxon>Bacillati</taxon>
        <taxon>Actinomycetota</taxon>
        <taxon>Actinomycetes</taxon>
        <taxon>Kitasatosporales</taxon>
        <taxon>Streptomycetaceae</taxon>
        <taxon>Streptomyces</taxon>
    </lineage>
</organism>
<evidence type="ECO:0000313" key="4">
    <source>
        <dbReference type="EMBL" id="MEU6801178.1"/>
    </source>
</evidence>